<gene>
    <name evidence="1" type="ORF">Adt_05424</name>
</gene>
<protein>
    <submittedName>
        <fullName evidence="1">Beta-1</fullName>
    </submittedName>
</protein>
<dbReference type="EMBL" id="JBFOLK010000002">
    <property type="protein sequence ID" value="KAL2532073.1"/>
    <property type="molecule type" value="Genomic_DNA"/>
</dbReference>
<keyword evidence="2" id="KW-1185">Reference proteome</keyword>
<dbReference type="Proteomes" id="UP001604336">
    <property type="component" value="Unassembled WGS sequence"/>
</dbReference>
<reference evidence="2" key="1">
    <citation type="submission" date="2024-07" db="EMBL/GenBank/DDBJ databases">
        <title>Two chromosome-level genome assemblies of Korean endemic species Abeliophyllum distichum and Forsythia ovata (Oleaceae).</title>
        <authorList>
            <person name="Jang H."/>
        </authorList>
    </citation>
    <scope>NUCLEOTIDE SEQUENCE [LARGE SCALE GENOMIC DNA]</scope>
</reference>
<sequence length="149" mass="16456">MPAMELKFENKRSSSISETSEIRVKGMKTMNRRYALKDTTRLSFNGDIEIHSTFATSLPASDPSFSLQRHLVLSNKWKAPAIPNGSVELLVGNLSAGNHFSERMVVTKSSLQHKLIKSSNVVACFFVALVSEPNGCILKCNIVTTKIID</sequence>
<evidence type="ECO:0000313" key="2">
    <source>
        <dbReference type="Proteomes" id="UP001604336"/>
    </source>
</evidence>
<comment type="caution">
    <text evidence="1">The sequence shown here is derived from an EMBL/GenBank/DDBJ whole genome shotgun (WGS) entry which is preliminary data.</text>
</comment>
<accession>A0ABD1V5A4</accession>
<dbReference type="AlphaFoldDB" id="A0ABD1V5A4"/>
<proteinExistence type="predicted"/>
<name>A0ABD1V5A4_9LAMI</name>
<evidence type="ECO:0000313" key="1">
    <source>
        <dbReference type="EMBL" id="KAL2532073.1"/>
    </source>
</evidence>
<organism evidence="1 2">
    <name type="scientific">Abeliophyllum distichum</name>
    <dbReference type="NCBI Taxonomy" id="126358"/>
    <lineage>
        <taxon>Eukaryota</taxon>
        <taxon>Viridiplantae</taxon>
        <taxon>Streptophyta</taxon>
        <taxon>Embryophyta</taxon>
        <taxon>Tracheophyta</taxon>
        <taxon>Spermatophyta</taxon>
        <taxon>Magnoliopsida</taxon>
        <taxon>eudicotyledons</taxon>
        <taxon>Gunneridae</taxon>
        <taxon>Pentapetalae</taxon>
        <taxon>asterids</taxon>
        <taxon>lamiids</taxon>
        <taxon>Lamiales</taxon>
        <taxon>Oleaceae</taxon>
        <taxon>Forsythieae</taxon>
        <taxon>Abeliophyllum</taxon>
    </lineage>
</organism>